<evidence type="ECO:0000313" key="1">
    <source>
        <dbReference type="EMBL" id="AIW02616.1"/>
    </source>
</evidence>
<evidence type="ECO:0000313" key="2">
    <source>
        <dbReference type="Proteomes" id="UP000030200"/>
    </source>
</evidence>
<sequence length="109" mass="13068">MNTQERIEKLKELWNDGWYLEDAIGEIGDHLTEDEFKPKFIDTIEEDESRWMMHTLDIAEIDEGVYVGVRWERGKTEMQENIFDDKNVYLLEKVEKVVTTVDWNDVKKL</sequence>
<dbReference type="GeneID" id="26796857"/>
<protein>
    <submittedName>
        <fullName evidence="1">Uncharacterized protein</fullName>
    </submittedName>
</protein>
<proteinExistence type="predicted"/>
<dbReference type="RefSeq" id="YP_009225843.1">
    <property type="nucleotide sequence ID" value="NC_029098.1"/>
</dbReference>
<name>A0A0A0RKX3_9CAUD</name>
<dbReference type="KEGG" id="vg:26796857"/>
<dbReference type="EMBL" id="KM652554">
    <property type="protein sequence ID" value="AIW02616.1"/>
    <property type="molecule type" value="Genomic_DNA"/>
</dbReference>
<keyword evidence="2" id="KW-1185">Reference proteome</keyword>
<accession>A0A0A0RKX3</accession>
<reference evidence="1 2" key="1">
    <citation type="submission" date="2014-09" db="EMBL/GenBank/DDBJ databases">
        <authorList>
            <person name="Gicewicz E.A."/>
            <person name="Hiryak K.M."/>
            <person name="Horoschock A.N."/>
            <person name="Kneeream E.R."/>
            <person name="Luchetta J."/>
            <person name="Mikolon A.R."/>
            <person name="Smith S.N."/>
            <person name="Svintozelskiy S."/>
            <person name="Yucha M.L."/>
            <person name="Manna D.P."/>
            <person name="Pidcock K.A."/>
            <person name="Laing C.E."/>
            <person name="Schaff J.E."/>
            <person name="Dashiell C.L."/>
            <person name="Macialek J.A."/>
            <person name="Anders K.R."/>
            <person name="Braun M.A."/>
            <person name="Delesalle V.A."/>
            <person name="Hughes L.E."/>
            <person name="Ware V.C."/>
            <person name="Bradley K.W."/>
            <person name="Barker L.P."/>
            <person name="Asai D.J."/>
            <person name="Bowman C.A."/>
            <person name="Russell D.A."/>
            <person name="Pope W.H."/>
            <person name="Jacobs-Sera D."/>
            <person name="Hendrix R.W."/>
            <person name="Hatfull G.F."/>
        </authorList>
    </citation>
    <scope>NUCLEOTIDE SEQUENCE [LARGE SCALE GENOMIC DNA]</scope>
</reference>
<gene>
    <name evidence="1" type="primary">128</name>
    <name evidence="1" type="ORF">PBI_JAY2JAY_128</name>
</gene>
<organism evidence="1 2">
    <name type="scientific">Streptomyces phage Jay2Jay</name>
    <dbReference type="NCBI Taxonomy" id="1556290"/>
    <lineage>
        <taxon>Viruses</taxon>
        <taxon>Duplodnaviria</taxon>
        <taxon>Heunggongvirae</taxon>
        <taxon>Uroviricota</taxon>
        <taxon>Caudoviricetes</taxon>
        <taxon>Stanwilliamsviridae</taxon>
        <taxon>Boydwoodruffvirinae</taxon>
        <taxon>Samistivirus</taxon>
        <taxon>Samistivirus jay2jay</taxon>
    </lineage>
</organism>
<dbReference type="OrthoDB" id="17566at10239"/>
<dbReference type="Proteomes" id="UP000030200">
    <property type="component" value="Segment"/>
</dbReference>